<dbReference type="GO" id="GO:0003723">
    <property type="term" value="F:RNA binding"/>
    <property type="evidence" value="ECO:0007669"/>
    <property type="project" value="UniProtKB-KW"/>
</dbReference>
<feature type="region of interest" description="Disordered" evidence="2">
    <location>
        <begin position="1"/>
        <end position="24"/>
    </location>
</feature>
<keyword evidence="1" id="KW-0694">RNA-binding</keyword>
<evidence type="ECO:0000259" key="3">
    <source>
        <dbReference type="Pfam" id="PF08067"/>
    </source>
</evidence>
<evidence type="ECO:0000256" key="2">
    <source>
        <dbReference type="SAM" id="MobiDB-lite"/>
    </source>
</evidence>
<name>A0A8C6MU58_MUSSI</name>
<dbReference type="AlphaFoldDB" id="A0A8C6MU58"/>
<accession>A0A8C6MU58</accession>
<reference evidence="4" key="1">
    <citation type="submission" date="2025-08" db="UniProtKB">
        <authorList>
            <consortium name="Ensembl"/>
        </authorList>
    </citation>
    <scope>IDENTIFICATION</scope>
</reference>
<organism evidence="4 5">
    <name type="scientific">Mus spicilegus</name>
    <name type="common">Mound-building mouse</name>
    <dbReference type="NCBI Taxonomy" id="10103"/>
    <lineage>
        <taxon>Eukaryota</taxon>
        <taxon>Metazoa</taxon>
        <taxon>Chordata</taxon>
        <taxon>Craniata</taxon>
        <taxon>Vertebrata</taxon>
        <taxon>Euteleostomi</taxon>
        <taxon>Mammalia</taxon>
        <taxon>Eutheria</taxon>
        <taxon>Euarchontoglires</taxon>
        <taxon>Glires</taxon>
        <taxon>Rodentia</taxon>
        <taxon>Myomorpha</taxon>
        <taxon>Muroidea</taxon>
        <taxon>Muridae</taxon>
        <taxon>Murinae</taxon>
        <taxon>Mus</taxon>
        <taxon>Mus</taxon>
    </lineage>
</organism>
<dbReference type="Ensembl" id="ENSMSIT00000015746.1">
    <property type="protein sequence ID" value="ENSMSIP00000012414.1"/>
    <property type="gene ID" value="ENSMSIG00000010805.1"/>
</dbReference>
<dbReference type="Pfam" id="PF08067">
    <property type="entry name" value="ROKNT"/>
    <property type="match status" value="1"/>
</dbReference>
<dbReference type="GeneTree" id="ENSGT00940000166073"/>
<evidence type="ECO:0000256" key="1">
    <source>
        <dbReference type="ARBA" id="ARBA00022884"/>
    </source>
</evidence>
<reference evidence="4" key="2">
    <citation type="submission" date="2025-09" db="UniProtKB">
        <authorList>
            <consortium name="Ensembl"/>
        </authorList>
    </citation>
    <scope>IDENTIFICATION</scope>
</reference>
<dbReference type="InterPro" id="IPR012987">
    <property type="entry name" value="ROK_N"/>
</dbReference>
<proteinExistence type="predicted"/>
<evidence type="ECO:0000313" key="4">
    <source>
        <dbReference type="Ensembl" id="ENSMSIP00000012414.1"/>
    </source>
</evidence>
<dbReference type="Proteomes" id="UP000694415">
    <property type="component" value="Unplaced"/>
</dbReference>
<feature type="domain" description="ROK N-terminal" evidence="3">
    <location>
        <begin position="1"/>
        <end position="35"/>
    </location>
</feature>
<protein>
    <recommendedName>
        <fullName evidence="3">ROK N-terminal domain-containing protein</fullName>
    </recommendedName>
</protein>
<keyword evidence="5" id="KW-1185">Reference proteome</keyword>
<evidence type="ECO:0000313" key="5">
    <source>
        <dbReference type="Proteomes" id="UP000694415"/>
    </source>
</evidence>
<sequence length="79" mass="8779">METEQPEETLPTTEINGEFVKGPAEDMAEEQALKALETLMEMVELYILLQCKNTGEVIGKGGRNLKALSLPLKHVHNDL</sequence>